<evidence type="ECO:0000313" key="5">
    <source>
        <dbReference type="Proteomes" id="UP000744555"/>
    </source>
</evidence>
<dbReference type="Pfam" id="PF14870">
    <property type="entry name" value="PSII_BNR"/>
    <property type="match status" value="2"/>
</dbReference>
<feature type="domain" description="Photosynthesis system II assembly factor Ycf48/Hcf136-like" evidence="3">
    <location>
        <begin position="156"/>
        <end position="309"/>
    </location>
</feature>
<dbReference type="InterPro" id="IPR036278">
    <property type="entry name" value="Sialidase_sf"/>
</dbReference>
<dbReference type="Proteomes" id="UP000744555">
    <property type="component" value="Unassembled WGS sequence"/>
</dbReference>
<proteinExistence type="predicted"/>
<keyword evidence="2" id="KW-0604">Photosystem II</keyword>
<dbReference type="InterPro" id="IPR015943">
    <property type="entry name" value="WD40/YVTN_repeat-like_dom_sf"/>
</dbReference>
<dbReference type="RefSeq" id="WP_187806975.1">
    <property type="nucleotide sequence ID" value="NZ_LZEU01000001.1"/>
</dbReference>
<feature type="domain" description="Photosynthesis system II assembly factor Ycf48/Hcf136-like" evidence="3">
    <location>
        <begin position="58"/>
        <end position="127"/>
    </location>
</feature>
<dbReference type="Gene3D" id="2.130.10.10">
    <property type="entry name" value="YVTN repeat-like/Quinoprotein amine dehydrogenase"/>
    <property type="match status" value="1"/>
</dbReference>
<name>A0ABR7S4U8_AQUAC</name>
<sequence>MTDFYRVLLPLLGLLLGVLPGGARGEFIDVLDLPARSSPLAEHAPLNDVSRAGDSLVAVGQRGHILYCDDAGTHWQQARVPVSSDLTALYFPTAQQGWAVGHDGVILHSEDAGASWSKQLDGRQIGALMQVHYAALAAAEPDNEEWTARLAEAQRMIEEGADKALLDVWFADAQLGYAVGVFGLILRTEDGGRHWQPFGERTDNPQGLHLNAIAAVDGVPYIAGEQGLLLRWDAAQQRFVGVPTPYDGSFFGVTGLGHELLVYGLRGHVLRSADGGASWSTLDSGLQSSITAAARDASGRLYLFSQAGHVLRALPDGRGLEPLPQAALTPVSAADFAADDSLVLTGNRGVRSQRLP</sequence>
<gene>
    <name evidence="4" type="ORF">A9179_14500</name>
</gene>
<evidence type="ECO:0000256" key="1">
    <source>
        <dbReference type="ARBA" id="ARBA00022531"/>
    </source>
</evidence>
<dbReference type="PANTHER" id="PTHR47199:SF2">
    <property type="entry name" value="PHOTOSYSTEM II STABILITY_ASSEMBLY FACTOR HCF136, CHLOROPLASTIC"/>
    <property type="match status" value="1"/>
</dbReference>
<organism evidence="4 5">
    <name type="scientific">Aquipseudomonas alcaligenes</name>
    <name type="common">Pseudomonas alcaligenes</name>
    <dbReference type="NCBI Taxonomy" id="43263"/>
    <lineage>
        <taxon>Bacteria</taxon>
        <taxon>Pseudomonadati</taxon>
        <taxon>Pseudomonadota</taxon>
        <taxon>Gammaproteobacteria</taxon>
        <taxon>Pseudomonadales</taxon>
        <taxon>Pseudomonadaceae</taxon>
        <taxon>Aquipseudomonas</taxon>
    </lineage>
</organism>
<keyword evidence="5" id="KW-1185">Reference proteome</keyword>
<dbReference type="PANTHER" id="PTHR47199">
    <property type="entry name" value="PHOTOSYSTEM II STABILITY/ASSEMBLY FACTOR HCF136, CHLOROPLASTIC"/>
    <property type="match status" value="1"/>
</dbReference>
<dbReference type="InterPro" id="IPR028203">
    <property type="entry name" value="PSII_CF48-like_dom"/>
</dbReference>
<keyword evidence="4" id="KW-0378">Hydrolase</keyword>
<dbReference type="SUPFAM" id="SSF50939">
    <property type="entry name" value="Sialidases"/>
    <property type="match status" value="1"/>
</dbReference>
<evidence type="ECO:0000256" key="2">
    <source>
        <dbReference type="ARBA" id="ARBA00023276"/>
    </source>
</evidence>
<reference evidence="4 5" key="1">
    <citation type="submission" date="2016-06" db="EMBL/GenBank/DDBJ databases">
        <authorList>
            <person name="Ramos C."/>
            <person name="Pintado A."/>
            <person name="Crespo-Gomez J.I."/>
        </authorList>
    </citation>
    <scope>NUCLEOTIDE SEQUENCE [LARGE SCALE GENOMIC DNA]</scope>
    <source>
        <strain evidence="4 5">AVO110</strain>
    </source>
</reference>
<accession>A0ABR7S4U8</accession>
<comment type="caution">
    <text evidence="4">The sequence shown here is derived from an EMBL/GenBank/DDBJ whole genome shotgun (WGS) entry which is preliminary data.</text>
</comment>
<evidence type="ECO:0000259" key="3">
    <source>
        <dbReference type="Pfam" id="PF14870"/>
    </source>
</evidence>
<keyword evidence="1" id="KW-0602">Photosynthesis</keyword>
<evidence type="ECO:0000313" key="4">
    <source>
        <dbReference type="EMBL" id="MBC9251478.1"/>
    </source>
</evidence>
<dbReference type="GO" id="GO:0016787">
    <property type="term" value="F:hydrolase activity"/>
    <property type="evidence" value="ECO:0007669"/>
    <property type="project" value="UniProtKB-KW"/>
</dbReference>
<dbReference type="EMBL" id="LZEU01000001">
    <property type="protein sequence ID" value="MBC9251478.1"/>
    <property type="molecule type" value="Genomic_DNA"/>
</dbReference>
<protein>
    <submittedName>
        <fullName evidence="4">Glycosyl hydrolase</fullName>
    </submittedName>
</protein>